<sequence>MATKVLKRGLATAMVLFSLLMGNTTKAQETKTVYYFGMSVLKNKNFAVTPVISSTILATNYVATCRNELEKYMMDYIPAETSHEIDWSNRSTATSTLGGTSYSDASKTRLEFINKYKNYGYNIVYLSNMDFRCSQ</sequence>
<gene>
    <name evidence="2" type="ORF">JI747_014085</name>
</gene>
<evidence type="ECO:0000313" key="3">
    <source>
        <dbReference type="Proteomes" id="UP000618240"/>
    </source>
</evidence>
<dbReference type="Proteomes" id="UP000618240">
    <property type="component" value="Unassembled WGS sequence"/>
</dbReference>
<feature type="chain" id="PRO_5045797245" evidence="1">
    <location>
        <begin position="28"/>
        <end position="135"/>
    </location>
</feature>
<organism evidence="2 3">
    <name type="scientific">Chryseobacterium tagetis</name>
    <dbReference type="NCBI Taxonomy" id="2801334"/>
    <lineage>
        <taxon>Bacteria</taxon>
        <taxon>Pseudomonadati</taxon>
        <taxon>Bacteroidota</taxon>
        <taxon>Flavobacteriia</taxon>
        <taxon>Flavobacteriales</taxon>
        <taxon>Weeksellaceae</taxon>
        <taxon>Chryseobacterium group</taxon>
        <taxon>Chryseobacterium</taxon>
    </lineage>
</organism>
<comment type="caution">
    <text evidence="2">The sequence shown here is derived from an EMBL/GenBank/DDBJ whole genome shotgun (WGS) entry which is preliminary data.</text>
</comment>
<name>A0ABS8A2W1_9FLAO</name>
<evidence type="ECO:0000256" key="1">
    <source>
        <dbReference type="SAM" id="SignalP"/>
    </source>
</evidence>
<reference evidence="2 3" key="1">
    <citation type="submission" date="2021-09" db="EMBL/GenBank/DDBJ databases">
        <title>Genome sequencing and assembly of Chryseobacterium sp. RG1.</title>
        <authorList>
            <person name="Chhetri G."/>
        </authorList>
    </citation>
    <scope>NUCLEOTIDE SEQUENCE [LARGE SCALE GENOMIC DNA]</scope>
    <source>
        <strain evidence="2 3">RG1</strain>
    </source>
</reference>
<dbReference type="RefSeq" id="WP_225689540.1">
    <property type="nucleotide sequence ID" value="NZ_JAERSE020000004.1"/>
</dbReference>
<proteinExistence type="predicted"/>
<feature type="signal peptide" evidence="1">
    <location>
        <begin position="1"/>
        <end position="27"/>
    </location>
</feature>
<evidence type="ECO:0000313" key="2">
    <source>
        <dbReference type="EMBL" id="MCA6068317.1"/>
    </source>
</evidence>
<accession>A0ABS8A2W1</accession>
<protein>
    <submittedName>
        <fullName evidence="2">Uncharacterized protein</fullName>
    </submittedName>
</protein>
<keyword evidence="1" id="KW-0732">Signal</keyword>
<dbReference type="EMBL" id="JAERSE020000004">
    <property type="protein sequence ID" value="MCA6068317.1"/>
    <property type="molecule type" value="Genomic_DNA"/>
</dbReference>
<keyword evidence="3" id="KW-1185">Reference proteome</keyword>